<keyword evidence="3" id="KW-1185">Reference proteome</keyword>
<keyword evidence="1" id="KW-0812">Transmembrane</keyword>
<comment type="caution">
    <text evidence="2">The sequence shown here is derived from an EMBL/GenBank/DDBJ whole genome shotgun (WGS) entry which is preliminary data.</text>
</comment>
<feature type="transmembrane region" description="Helical" evidence="1">
    <location>
        <begin position="76"/>
        <end position="103"/>
    </location>
</feature>
<evidence type="ECO:0000313" key="2">
    <source>
        <dbReference type="EMBL" id="PWS37572.1"/>
    </source>
</evidence>
<accession>A0A317FGU1</accession>
<dbReference type="EMBL" id="QGNA01000002">
    <property type="protein sequence ID" value="PWS37572.1"/>
    <property type="molecule type" value="Genomic_DNA"/>
</dbReference>
<evidence type="ECO:0000256" key="1">
    <source>
        <dbReference type="SAM" id="Phobius"/>
    </source>
</evidence>
<proteinExistence type="predicted"/>
<protein>
    <submittedName>
        <fullName evidence="2">Uncharacterized protein</fullName>
    </submittedName>
</protein>
<feature type="transmembrane region" description="Helical" evidence="1">
    <location>
        <begin position="47"/>
        <end position="69"/>
    </location>
</feature>
<dbReference type="AlphaFoldDB" id="A0A317FGU1"/>
<organism evidence="2 3">
    <name type="scientific">Falsiroseomonas bella</name>
    <dbReference type="NCBI Taxonomy" id="2184016"/>
    <lineage>
        <taxon>Bacteria</taxon>
        <taxon>Pseudomonadati</taxon>
        <taxon>Pseudomonadota</taxon>
        <taxon>Alphaproteobacteria</taxon>
        <taxon>Acetobacterales</taxon>
        <taxon>Roseomonadaceae</taxon>
        <taxon>Falsiroseomonas</taxon>
    </lineage>
</organism>
<reference evidence="3" key="1">
    <citation type="submission" date="2018-05" db="EMBL/GenBank/DDBJ databases">
        <authorList>
            <person name="Du Z."/>
            <person name="Wang X."/>
        </authorList>
    </citation>
    <scope>NUCLEOTIDE SEQUENCE [LARGE SCALE GENOMIC DNA]</scope>
    <source>
        <strain evidence="3">CQN31</strain>
    </source>
</reference>
<gene>
    <name evidence="2" type="ORF">DFH01_12175</name>
</gene>
<keyword evidence="1" id="KW-0472">Membrane</keyword>
<evidence type="ECO:0000313" key="3">
    <source>
        <dbReference type="Proteomes" id="UP000245765"/>
    </source>
</evidence>
<name>A0A317FGU1_9PROT</name>
<keyword evidence="1" id="KW-1133">Transmembrane helix</keyword>
<sequence>MALMRPVWAWRLMMLVAIPSLALFAMSVASQLPYVLADPTHKDREGVLLWATVTVAAALSLVASLLFRLRGRMTPAILLVAVVALPALALIAFFLLIVGMFIAKDL</sequence>
<dbReference type="Proteomes" id="UP000245765">
    <property type="component" value="Unassembled WGS sequence"/>
</dbReference>